<dbReference type="SUPFAM" id="SSF55073">
    <property type="entry name" value="Nucleotide cyclase"/>
    <property type="match status" value="1"/>
</dbReference>
<organism evidence="3 4">
    <name type="scientific">Hippea maritima (strain ATCC 700847 / DSM 10411 / MH2)</name>
    <dbReference type="NCBI Taxonomy" id="760142"/>
    <lineage>
        <taxon>Bacteria</taxon>
        <taxon>Pseudomonadati</taxon>
        <taxon>Campylobacterota</taxon>
        <taxon>Desulfurellia</taxon>
        <taxon>Desulfurellales</taxon>
        <taxon>Hippeaceae</taxon>
        <taxon>Hippea</taxon>
    </lineage>
</organism>
<evidence type="ECO:0000313" key="4">
    <source>
        <dbReference type="Proteomes" id="UP000008139"/>
    </source>
</evidence>
<name>F2LWY3_HIPMA</name>
<dbReference type="InterPro" id="IPR043128">
    <property type="entry name" value="Rev_trsase/Diguanyl_cyclase"/>
</dbReference>
<dbReference type="RefSeq" id="WP_013682204.1">
    <property type="nucleotide sequence ID" value="NC_015318.1"/>
</dbReference>
<proteinExistence type="predicted"/>
<dbReference type="eggNOG" id="COG2199">
    <property type="taxonomic scope" value="Bacteria"/>
</dbReference>
<dbReference type="InterPro" id="IPR000160">
    <property type="entry name" value="GGDEF_dom"/>
</dbReference>
<dbReference type="Gene3D" id="1.10.3210.10">
    <property type="entry name" value="Hypothetical protein af1432"/>
    <property type="match status" value="1"/>
</dbReference>
<dbReference type="CDD" id="cd00077">
    <property type="entry name" value="HDc"/>
    <property type="match status" value="1"/>
</dbReference>
<dbReference type="STRING" id="760142.Hipma_1205"/>
<dbReference type="HOGENOM" id="CLU_397816_0_0_7"/>
<dbReference type="GO" id="GO:0016787">
    <property type="term" value="F:hydrolase activity"/>
    <property type="evidence" value="ECO:0007669"/>
    <property type="project" value="UniProtKB-KW"/>
</dbReference>
<gene>
    <name evidence="3" type="ordered locus">Hipma_1205</name>
</gene>
<dbReference type="eggNOG" id="COG2203">
    <property type="taxonomic scope" value="Bacteria"/>
</dbReference>
<reference evidence="3 4" key="1">
    <citation type="journal article" date="2011" name="Stand. Genomic Sci.">
        <title>Complete genome sequence of the thermophilic sulfur-reducer Hippea maritima type strain (MH(2)).</title>
        <authorList>
            <person name="Huntemann M."/>
            <person name="Lu M."/>
            <person name="Nolan M."/>
            <person name="Lapidus A."/>
            <person name="Lucas S."/>
            <person name="Hammon N."/>
            <person name="Deshpande S."/>
            <person name="Cheng J.F."/>
            <person name="Tapia R."/>
            <person name="Han C."/>
            <person name="Goodwin L."/>
            <person name="Pitluck S."/>
            <person name="Liolios K."/>
            <person name="Pagani I."/>
            <person name="Ivanova N."/>
            <person name="Ovchinikova G."/>
            <person name="Pati A."/>
            <person name="Chen A."/>
            <person name="Palaniappan K."/>
            <person name="Land M."/>
            <person name="Hauser L."/>
            <person name="Jeffries C.D."/>
            <person name="Detter J.C."/>
            <person name="Brambilla E.M."/>
            <person name="Rohde M."/>
            <person name="Spring S."/>
            <person name="Goker M."/>
            <person name="Woyke T."/>
            <person name="Bristow J."/>
            <person name="Eisen J.A."/>
            <person name="Markowitz V."/>
            <person name="Hugenholtz P."/>
            <person name="Kyrpides N.C."/>
            <person name="Klenk H.P."/>
            <person name="Mavromatis K."/>
        </authorList>
    </citation>
    <scope>NUCLEOTIDE SEQUENCE [LARGE SCALE GENOMIC DNA]</scope>
    <source>
        <strain evidence="4">ATCC 700847 / DSM 10411 / MH2</strain>
    </source>
</reference>
<dbReference type="InterPro" id="IPR029016">
    <property type="entry name" value="GAF-like_dom_sf"/>
</dbReference>
<dbReference type="Gene3D" id="3.30.450.40">
    <property type="match status" value="1"/>
</dbReference>
<dbReference type="Gene3D" id="3.30.70.270">
    <property type="match status" value="1"/>
</dbReference>
<dbReference type="Pfam" id="PF00990">
    <property type="entry name" value="GGDEF"/>
    <property type="match status" value="1"/>
</dbReference>
<dbReference type="PANTHER" id="PTHR43155:SF2">
    <property type="entry name" value="CYCLIC DI-GMP PHOSPHODIESTERASE PA4108"/>
    <property type="match status" value="1"/>
</dbReference>
<dbReference type="SMART" id="SM00471">
    <property type="entry name" value="HDc"/>
    <property type="match status" value="1"/>
</dbReference>
<protein>
    <submittedName>
        <fullName evidence="3">Diguanylate cyclase and metal dependent phosphohydrolase</fullName>
    </submittedName>
</protein>
<dbReference type="SUPFAM" id="SSF109604">
    <property type="entry name" value="HD-domain/PDEase-like"/>
    <property type="match status" value="1"/>
</dbReference>
<feature type="domain" description="GGDEF" evidence="1">
    <location>
        <begin position="565"/>
        <end position="692"/>
    </location>
</feature>
<keyword evidence="3" id="KW-0378">Hydrolase</keyword>
<sequence length="692" mass="79796">MGEADKLLIKALELSNKIIKGDYKKHNWKLILDSIAQLCGVDGAFIGFWYGGSIKFKYSSFFMAKNYPKRIYPQLYEVPLESRKEFYKKLKKDGFLIINDYQNYPLALKSWLDIGLKSLLAVLIKSDEHIFGSLHLISLKKIKDFSEDEVKILKTIADTIASELQKEVYIKQIEIEKEKNKKQLELFKLIDSRTNQHFSVNLIAEALKKIKEIAHADMMCFLFASENLYITLNDKVEIGDIEASKKNMIYSIWKNNTKTVSQSCSTDKNYPKHCIYIPILSNNKIVGVFGFGFTEEPPHEFKEELETFQNALAHFISIIYTYKTIRSVFSELSDTEEGLIQAFVYSTEAKDIYTRGHSEHVATYSKLIARKLGLDMYQQEMMYNAGLLHDIGKIGIPDAILLKPSKLTPFEFEIMKYHPVISYEIVKNVPKFKGIAKCIRHHHEKMDGSGYPDGLKEPQIELGARILTIADIFDALTTDRPYRKALTPEKAIEILKKEKVDQNILSKVEDVLKKGFIKEAEYKSTFIPEKIEHLRKHIAELDYMTGLKRRSYLIRAMDNFIKENKPFILFMVDIKNTAYINHRYGRDVGDKIILFVADELKKILKKEALARTSADAFMFMYTGDDAESFQNIISNQLKNGILQKIKDKNCIIDENEAKNIIGCYITYSKFPQDGKTADELMYICSSKNAKKQ</sequence>
<dbReference type="InterPro" id="IPR003607">
    <property type="entry name" value="HD/PDEase_dom"/>
</dbReference>
<dbReference type="InterPro" id="IPR037522">
    <property type="entry name" value="HD_GYP_dom"/>
</dbReference>
<dbReference type="Pfam" id="PF01590">
    <property type="entry name" value="GAF"/>
    <property type="match status" value="1"/>
</dbReference>
<dbReference type="Pfam" id="PF13487">
    <property type="entry name" value="HD_5"/>
    <property type="match status" value="1"/>
</dbReference>
<dbReference type="SMART" id="SM00267">
    <property type="entry name" value="GGDEF"/>
    <property type="match status" value="1"/>
</dbReference>
<keyword evidence="4" id="KW-1185">Reference proteome</keyword>
<dbReference type="EMBL" id="CP002606">
    <property type="protein sequence ID" value="AEA34167.1"/>
    <property type="molecule type" value="Genomic_DNA"/>
</dbReference>
<evidence type="ECO:0000313" key="3">
    <source>
        <dbReference type="EMBL" id="AEA34167.1"/>
    </source>
</evidence>
<reference evidence="4" key="2">
    <citation type="submission" date="2011-03" db="EMBL/GenBank/DDBJ databases">
        <title>The complete genome of Hippea maritima DSM 10411.</title>
        <authorList>
            <consortium name="US DOE Joint Genome Institute (JGI-PGF)"/>
            <person name="Lucas S."/>
            <person name="Copeland A."/>
            <person name="Lapidus A."/>
            <person name="Bruce D."/>
            <person name="Goodwin L."/>
            <person name="Pitluck S."/>
            <person name="Peters L."/>
            <person name="Kyrpides N."/>
            <person name="Mavromatis K."/>
            <person name="Pagani I."/>
            <person name="Ivanova N."/>
            <person name="Mikhailova N."/>
            <person name="Lu M."/>
            <person name="Detter J.C."/>
            <person name="Tapia R."/>
            <person name="Han C."/>
            <person name="Land M."/>
            <person name="Hauser L."/>
            <person name="Markowitz V."/>
            <person name="Cheng J.-F."/>
            <person name="Hugenholtz P."/>
            <person name="Woyke T."/>
            <person name="Wu D."/>
            <person name="Spring S."/>
            <person name="Schroeder M."/>
            <person name="Brambilla E."/>
            <person name="Klenk H.-P."/>
            <person name="Eisen J.A."/>
        </authorList>
    </citation>
    <scope>NUCLEOTIDE SEQUENCE [LARGE SCALE GENOMIC DNA]</scope>
    <source>
        <strain evidence="4">ATCC 700847 / DSM 10411 / MH2</strain>
    </source>
</reference>
<evidence type="ECO:0000259" key="2">
    <source>
        <dbReference type="PROSITE" id="PS51832"/>
    </source>
</evidence>
<accession>F2LWY3</accession>
<dbReference type="PANTHER" id="PTHR43155">
    <property type="entry name" value="CYCLIC DI-GMP PHOSPHODIESTERASE PA4108-RELATED"/>
    <property type="match status" value="1"/>
</dbReference>
<dbReference type="KEGG" id="hmr:Hipma_1205"/>
<dbReference type="SUPFAM" id="SSF55781">
    <property type="entry name" value="GAF domain-like"/>
    <property type="match status" value="1"/>
</dbReference>
<dbReference type="OrthoDB" id="9781223at2"/>
<dbReference type="InterPro" id="IPR003018">
    <property type="entry name" value="GAF"/>
</dbReference>
<dbReference type="PROSITE" id="PS50887">
    <property type="entry name" value="GGDEF"/>
    <property type="match status" value="1"/>
</dbReference>
<dbReference type="AlphaFoldDB" id="F2LWY3"/>
<dbReference type="Proteomes" id="UP000008139">
    <property type="component" value="Chromosome"/>
</dbReference>
<feature type="domain" description="HD-GYP" evidence="2">
    <location>
        <begin position="332"/>
        <end position="528"/>
    </location>
</feature>
<dbReference type="eggNOG" id="COG3437">
    <property type="taxonomic scope" value="Bacteria"/>
</dbReference>
<dbReference type="InterPro" id="IPR029787">
    <property type="entry name" value="Nucleotide_cyclase"/>
</dbReference>
<dbReference type="InParanoid" id="F2LWY3"/>
<evidence type="ECO:0000259" key="1">
    <source>
        <dbReference type="PROSITE" id="PS50887"/>
    </source>
</evidence>
<dbReference type="PROSITE" id="PS51832">
    <property type="entry name" value="HD_GYP"/>
    <property type="match status" value="1"/>
</dbReference>